<dbReference type="RefSeq" id="XP_067823352.1">
    <property type="nucleotide sequence ID" value="XM_067958140.1"/>
</dbReference>
<dbReference type="GeneID" id="94343811"/>
<keyword evidence="2" id="KW-1185">Reference proteome</keyword>
<evidence type="ECO:0000313" key="2">
    <source>
        <dbReference type="Proteomes" id="UP000294530"/>
    </source>
</evidence>
<dbReference type="KEGG" id="blac:94343811"/>
<proteinExistence type="predicted"/>
<gene>
    <name evidence="1" type="ORF">CCR75_000032</name>
</gene>
<evidence type="ECO:0000313" key="1">
    <source>
        <dbReference type="EMBL" id="TDH73854.1"/>
    </source>
</evidence>
<dbReference type="EMBL" id="SHOA02000005">
    <property type="protein sequence ID" value="TDH73854.1"/>
    <property type="molecule type" value="Genomic_DNA"/>
</dbReference>
<sequence>MSKAGGTFAVNFDTMFTTTKNGASETMHHYGLTKAKASVSESISAKVDDVRYFDGRQKSES</sequence>
<accession>A0A976NZI5</accession>
<comment type="caution">
    <text evidence="1">The sequence shown here is derived from an EMBL/GenBank/DDBJ whole genome shotgun (WGS) entry which is preliminary data.</text>
</comment>
<protein>
    <submittedName>
        <fullName evidence="1">Uncharacterized protein</fullName>
    </submittedName>
</protein>
<dbReference type="Proteomes" id="UP000294530">
    <property type="component" value="Unassembled WGS sequence"/>
</dbReference>
<organism evidence="1 2">
    <name type="scientific">Bremia lactucae</name>
    <name type="common">Lettuce downy mildew</name>
    <dbReference type="NCBI Taxonomy" id="4779"/>
    <lineage>
        <taxon>Eukaryota</taxon>
        <taxon>Sar</taxon>
        <taxon>Stramenopiles</taxon>
        <taxon>Oomycota</taxon>
        <taxon>Peronosporomycetes</taxon>
        <taxon>Peronosporales</taxon>
        <taxon>Peronosporaceae</taxon>
        <taxon>Bremia</taxon>
    </lineage>
</organism>
<name>A0A976NZI5_BRELC</name>
<dbReference type="AlphaFoldDB" id="A0A976NZI5"/>
<reference evidence="1 2" key="1">
    <citation type="journal article" date="2021" name="Genome Biol.">
        <title>AFLAP: assembly-free linkage analysis pipeline using k-mers from genome sequencing data.</title>
        <authorList>
            <person name="Fletcher K."/>
            <person name="Zhang L."/>
            <person name="Gil J."/>
            <person name="Han R."/>
            <person name="Cavanaugh K."/>
            <person name="Michelmore R."/>
        </authorList>
    </citation>
    <scope>NUCLEOTIDE SEQUENCE [LARGE SCALE GENOMIC DNA]</scope>
    <source>
        <strain evidence="1 2">SF5</strain>
    </source>
</reference>